<dbReference type="InterPro" id="IPR000477">
    <property type="entry name" value="RT_dom"/>
</dbReference>
<sequence>MNKVMATGVAQSGVLPRTRVTECALVRVLMGKKFSHERSDSVWDRCPPSIVMHLGSYDSDKLSLLLVSFMLEVVRLSNADIRRTSSSDPKDCQNLDYTAPLTASLPAHTTSGLKPKRDMGGERVLCQGDVAKQRHYTYVIPAPSNGFSLERNYLLQHNCTEGYERILRKKNSVTDVFRRFRVLLLRDCFIASFLNRQKFQIKEGAALSSVHDVHAGLPQGSVIGPILYNIYTADMPTHPKTNIGQFADDTAVLITHQNPTNSHSTLGKLVSEMSPDLKFCPTDGMNGIREYESDKWANLLQSGQSPQHQTLCGTHLTGHGQRRTL</sequence>
<name>A0ABQ8SFD3_PERAM</name>
<evidence type="ECO:0000313" key="3">
    <source>
        <dbReference type="Proteomes" id="UP001148838"/>
    </source>
</evidence>
<reference evidence="2 3" key="1">
    <citation type="journal article" date="2022" name="Allergy">
        <title>Genome assembly and annotation of Periplaneta americana reveal a comprehensive cockroach allergen profile.</title>
        <authorList>
            <person name="Wang L."/>
            <person name="Xiong Q."/>
            <person name="Saelim N."/>
            <person name="Wang L."/>
            <person name="Nong W."/>
            <person name="Wan A.T."/>
            <person name="Shi M."/>
            <person name="Liu X."/>
            <person name="Cao Q."/>
            <person name="Hui J.H.L."/>
            <person name="Sookrung N."/>
            <person name="Leung T.F."/>
            <person name="Tungtrongchitr A."/>
            <person name="Tsui S.K.W."/>
        </authorList>
    </citation>
    <scope>NUCLEOTIDE SEQUENCE [LARGE SCALE GENOMIC DNA]</scope>
    <source>
        <strain evidence="2">PWHHKU_190912</strain>
    </source>
</reference>
<evidence type="ECO:0000313" key="2">
    <source>
        <dbReference type="EMBL" id="KAJ4432530.1"/>
    </source>
</evidence>
<dbReference type="Proteomes" id="UP001148838">
    <property type="component" value="Unassembled WGS sequence"/>
</dbReference>
<comment type="caution">
    <text evidence="2">The sequence shown here is derived from an EMBL/GenBank/DDBJ whole genome shotgun (WGS) entry which is preliminary data.</text>
</comment>
<gene>
    <name evidence="2" type="ORF">ANN_21152</name>
</gene>
<proteinExistence type="predicted"/>
<protein>
    <recommendedName>
        <fullName evidence="1">Reverse transcriptase domain-containing protein</fullName>
    </recommendedName>
</protein>
<accession>A0ABQ8SFD3</accession>
<dbReference type="Pfam" id="PF00078">
    <property type="entry name" value="RVT_1"/>
    <property type="match status" value="1"/>
</dbReference>
<keyword evidence="3" id="KW-1185">Reference proteome</keyword>
<organism evidence="2 3">
    <name type="scientific">Periplaneta americana</name>
    <name type="common">American cockroach</name>
    <name type="synonym">Blatta americana</name>
    <dbReference type="NCBI Taxonomy" id="6978"/>
    <lineage>
        <taxon>Eukaryota</taxon>
        <taxon>Metazoa</taxon>
        <taxon>Ecdysozoa</taxon>
        <taxon>Arthropoda</taxon>
        <taxon>Hexapoda</taxon>
        <taxon>Insecta</taxon>
        <taxon>Pterygota</taxon>
        <taxon>Neoptera</taxon>
        <taxon>Polyneoptera</taxon>
        <taxon>Dictyoptera</taxon>
        <taxon>Blattodea</taxon>
        <taxon>Blattoidea</taxon>
        <taxon>Blattidae</taxon>
        <taxon>Blattinae</taxon>
        <taxon>Periplaneta</taxon>
    </lineage>
</organism>
<feature type="domain" description="Reverse transcriptase" evidence="1">
    <location>
        <begin position="189"/>
        <end position="263"/>
    </location>
</feature>
<evidence type="ECO:0000259" key="1">
    <source>
        <dbReference type="Pfam" id="PF00078"/>
    </source>
</evidence>
<dbReference type="EMBL" id="JAJSOF020000029">
    <property type="protein sequence ID" value="KAJ4432530.1"/>
    <property type="molecule type" value="Genomic_DNA"/>
</dbReference>